<feature type="domain" description="N-acetyltransferase" evidence="3">
    <location>
        <begin position="1"/>
        <end position="131"/>
    </location>
</feature>
<dbReference type="Proteomes" id="UP000316905">
    <property type="component" value="Unassembled WGS sequence"/>
</dbReference>
<dbReference type="PROSITE" id="PS51186">
    <property type="entry name" value="GNAT"/>
    <property type="match status" value="1"/>
</dbReference>
<sequence length="131" mass="14760">MPLRRAVISDIPQLMMIWERAVRATHHFLPEEGIAFFRPLVRDCYLPTLEVWVSESSKKAAAGFMALTGARLDMLFIDPAYQGQGHGCRLVEQAVRLYGPLTVDVNEQNETAVTFYMGRGFRLMGGPQQMA</sequence>
<dbReference type="Pfam" id="PF13673">
    <property type="entry name" value="Acetyltransf_10"/>
    <property type="match status" value="1"/>
</dbReference>
<organism evidence="4 5">
    <name type="scientific">Pseudomonas duriflava</name>
    <dbReference type="NCBI Taxonomy" id="459528"/>
    <lineage>
        <taxon>Bacteria</taxon>
        <taxon>Pseudomonadati</taxon>
        <taxon>Pseudomonadota</taxon>
        <taxon>Gammaproteobacteria</taxon>
        <taxon>Pseudomonadales</taxon>
        <taxon>Pseudomonadaceae</taxon>
        <taxon>Pseudomonas</taxon>
    </lineage>
</organism>
<dbReference type="AlphaFoldDB" id="A0A562QDX2"/>
<name>A0A562QDX2_9PSED</name>
<dbReference type="EMBL" id="VLKY01000005">
    <property type="protein sequence ID" value="TWI54899.1"/>
    <property type="molecule type" value="Genomic_DNA"/>
</dbReference>
<evidence type="ECO:0000256" key="1">
    <source>
        <dbReference type="ARBA" id="ARBA00022679"/>
    </source>
</evidence>
<dbReference type="InterPro" id="IPR016181">
    <property type="entry name" value="Acyl_CoA_acyltransferase"/>
</dbReference>
<dbReference type="PANTHER" id="PTHR43800:SF1">
    <property type="entry name" value="PEPTIDYL-LYSINE N-ACETYLTRANSFERASE YJAB"/>
    <property type="match status" value="1"/>
</dbReference>
<protein>
    <submittedName>
        <fullName evidence="4">Putative acetyltransferase</fullName>
    </submittedName>
</protein>
<dbReference type="InterPro" id="IPR000182">
    <property type="entry name" value="GNAT_dom"/>
</dbReference>
<evidence type="ECO:0000256" key="2">
    <source>
        <dbReference type="ARBA" id="ARBA00023315"/>
    </source>
</evidence>
<accession>A0A562QDX2</accession>
<reference evidence="4 5" key="1">
    <citation type="journal article" date="2015" name="Stand. Genomic Sci.">
        <title>Genomic Encyclopedia of Bacterial and Archaeal Type Strains, Phase III: the genomes of soil and plant-associated and newly described type strains.</title>
        <authorList>
            <person name="Whitman W.B."/>
            <person name="Woyke T."/>
            <person name="Klenk H.P."/>
            <person name="Zhou Y."/>
            <person name="Lilburn T.G."/>
            <person name="Beck B.J."/>
            <person name="De Vos P."/>
            <person name="Vandamme P."/>
            <person name="Eisen J.A."/>
            <person name="Garrity G."/>
            <person name="Hugenholtz P."/>
            <person name="Kyrpides N.C."/>
        </authorList>
    </citation>
    <scope>NUCLEOTIDE SEQUENCE [LARGE SCALE GENOMIC DNA]</scope>
    <source>
        <strain evidence="4 5">CGMCC 1.6858</strain>
    </source>
</reference>
<evidence type="ECO:0000313" key="4">
    <source>
        <dbReference type="EMBL" id="TWI54899.1"/>
    </source>
</evidence>
<keyword evidence="2" id="KW-0012">Acyltransferase</keyword>
<keyword evidence="5" id="KW-1185">Reference proteome</keyword>
<dbReference type="GO" id="GO:0016747">
    <property type="term" value="F:acyltransferase activity, transferring groups other than amino-acyl groups"/>
    <property type="evidence" value="ECO:0007669"/>
    <property type="project" value="InterPro"/>
</dbReference>
<dbReference type="Gene3D" id="3.40.630.30">
    <property type="match status" value="1"/>
</dbReference>
<dbReference type="SUPFAM" id="SSF55729">
    <property type="entry name" value="Acyl-CoA N-acyltransferases (Nat)"/>
    <property type="match status" value="1"/>
</dbReference>
<keyword evidence="1 4" id="KW-0808">Transferase</keyword>
<proteinExistence type="predicted"/>
<evidence type="ECO:0000259" key="3">
    <source>
        <dbReference type="PROSITE" id="PS51186"/>
    </source>
</evidence>
<evidence type="ECO:0000313" key="5">
    <source>
        <dbReference type="Proteomes" id="UP000316905"/>
    </source>
</evidence>
<comment type="caution">
    <text evidence="4">The sequence shown here is derived from an EMBL/GenBank/DDBJ whole genome shotgun (WGS) entry which is preliminary data.</text>
</comment>
<dbReference type="PANTHER" id="PTHR43800">
    <property type="entry name" value="PEPTIDYL-LYSINE N-ACETYLTRANSFERASE YJAB"/>
    <property type="match status" value="1"/>
</dbReference>
<gene>
    <name evidence="4" type="ORF">IQ22_01803</name>
</gene>
<dbReference type="CDD" id="cd04301">
    <property type="entry name" value="NAT_SF"/>
    <property type="match status" value="1"/>
</dbReference>